<evidence type="ECO:0000259" key="2">
    <source>
        <dbReference type="Pfam" id="PF24924"/>
    </source>
</evidence>
<feature type="coiled-coil region" evidence="1">
    <location>
        <begin position="304"/>
        <end position="331"/>
    </location>
</feature>
<reference evidence="3" key="1">
    <citation type="submission" date="2018-02" db="EMBL/GenBank/DDBJ databases">
        <authorList>
            <person name="Cohen D.B."/>
            <person name="Kent A.D."/>
        </authorList>
    </citation>
    <scope>NUCLEOTIDE SEQUENCE</scope>
</reference>
<keyword evidence="1" id="KW-0175">Coiled coil</keyword>
<dbReference type="InterPro" id="IPR056647">
    <property type="entry name" value="DUF7745"/>
</dbReference>
<dbReference type="PANTHER" id="PTHR48200">
    <property type="entry name" value="PROTEIN, PUTATIVE-RELATED"/>
    <property type="match status" value="1"/>
</dbReference>
<dbReference type="AlphaFoldDB" id="A0A2N9F1M2"/>
<gene>
    <name evidence="3" type="ORF">FSB_LOCUS8877</name>
</gene>
<organism evidence="3">
    <name type="scientific">Fagus sylvatica</name>
    <name type="common">Beechnut</name>
    <dbReference type="NCBI Taxonomy" id="28930"/>
    <lineage>
        <taxon>Eukaryota</taxon>
        <taxon>Viridiplantae</taxon>
        <taxon>Streptophyta</taxon>
        <taxon>Embryophyta</taxon>
        <taxon>Tracheophyta</taxon>
        <taxon>Spermatophyta</taxon>
        <taxon>Magnoliopsida</taxon>
        <taxon>eudicotyledons</taxon>
        <taxon>Gunneridae</taxon>
        <taxon>Pentapetalae</taxon>
        <taxon>rosids</taxon>
        <taxon>fabids</taxon>
        <taxon>Fagales</taxon>
        <taxon>Fagaceae</taxon>
        <taxon>Fagus</taxon>
    </lineage>
</organism>
<dbReference type="PANTHER" id="PTHR48200:SF1">
    <property type="entry name" value="AMINOTRANSFERASE-LIKE PLANT MOBILE DOMAIN-CONTAINING PROTEIN"/>
    <property type="match status" value="1"/>
</dbReference>
<feature type="domain" description="DUF7745" evidence="2">
    <location>
        <begin position="112"/>
        <end position="280"/>
    </location>
</feature>
<dbReference type="Pfam" id="PF24924">
    <property type="entry name" value="DUF7745"/>
    <property type="match status" value="2"/>
</dbReference>
<proteinExistence type="predicted"/>
<accession>A0A2N9F1M2</accession>
<feature type="domain" description="DUF7745" evidence="2">
    <location>
        <begin position="29"/>
        <end position="88"/>
    </location>
</feature>
<evidence type="ECO:0000256" key="1">
    <source>
        <dbReference type="SAM" id="Coils"/>
    </source>
</evidence>
<sequence>MASSSGGPASLVALHFHDFRTERMRHWWDLLERKHRALIKGVLGKFSSLMRLRMDRDLLEALVSFWDPTHYCFSIREMDLVPTLDNFPTDLVGDFTAGEQDWGQLRVNAFKITFAGIFLFPTSAGRIDLGVVPLVCSEGESIVPVVLCKTVRSLSYCRRQGEGVPMFCVQLLQLWFCSHLRHFHVRQTPYHFTRGTVRQTIDTSLPFTGKVWEPWTHYSRFDDMPLPGVWGCISYYPGLTLRQFSGLQYLPCLGDLGTVTFDYVAGSNMWKLLSMVRNIWGGRFSEMVFVKDGLSAESSIIAEFVEWREGVADLERELDEARAELVALRLARVSEREFAARVESMQRTLHHSNTTVANLRLDLEAQRRNASIFREMNDFLREELEISKRARDHLEQALTDTQGQLEAEQVERTRVQDELNSLRSYTQALVDPSTGRPHDIVDLLRALNESEAALSVARTTMETMLVQIRVLQANNGVLLTEADLVATRVVESLGTETHAVLEEYEEGDSILFTALGRFCMEVCIRLDHL</sequence>
<dbReference type="EMBL" id="OIVN01000486">
    <property type="protein sequence ID" value="SPC80995.1"/>
    <property type="molecule type" value="Genomic_DNA"/>
</dbReference>
<evidence type="ECO:0000313" key="3">
    <source>
        <dbReference type="EMBL" id="SPC80995.1"/>
    </source>
</evidence>
<feature type="coiled-coil region" evidence="1">
    <location>
        <begin position="377"/>
        <end position="411"/>
    </location>
</feature>
<name>A0A2N9F1M2_FAGSY</name>
<protein>
    <recommendedName>
        <fullName evidence="2">DUF7745 domain-containing protein</fullName>
    </recommendedName>
</protein>